<evidence type="ECO:0000256" key="10">
    <source>
        <dbReference type="ARBA" id="ARBA00023136"/>
    </source>
</evidence>
<dbReference type="Pfam" id="PF13855">
    <property type="entry name" value="LRR_8"/>
    <property type="match status" value="1"/>
</dbReference>
<keyword evidence="9 13" id="KW-1133">Transmembrane helix</keyword>
<reference evidence="14 15" key="1">
    <citation type="journal article" date="2024" name="Plant J.">
        <title>Genome sequences and population genomics reveal climatic adaptation and genomic divergence between two closely related sweetgum species.</title>
        <authorList>
            <person name="Xu W.Q."/>
            <person name="Ren C.Q."/>
            <person name="Zhang X.Y."/>
            <person name="Comes H.P."/>
            <person name="Liu X.H."/>
            <person name="Li Y.G."/>
            <person name="Kettle C.J."/>
            <person name="Jalonen R."/>
            <person name="Gaisberger H."/>
            <person name="Ma Y.Z."/>
            <person name="Qiu Y.X."/>
        </authorList>
    </citation>
    <scope>NUCLEOTIDE SEQUENCE [LARGE SCALE GENOMIC DNA]</scope>
    <source>
        <strain evidence="14">Hangzhou</strain>
    </source>
</reference>
<evidence type="ECO:0000256" key="3">
    <source>
        <dbReference type="ARBA" id="ARBA00009592"/>
    </source>
</evidence>
<keyword evidence="6 13" id="KW-0812">Transmembrane</keyword>
<dbReference type="SUPFAM" id="SSF52058">
    <property type="entry name" value="L domain-like"/>
    <property type="match status" value="2"/>
</dbReference>
<dbReference type="Proteomes" id="UP001415857">
    <property type="component" value="Unassembled WGS sequence"/>
</dbReference>
<dbReference type="FunFam" id="3.80.10.10:FF:000111">
    <property type="entry name" value="LRR receptor-like serine/threonine-protein kinase ERECTA"/>
    <property type="match status" value="1"/>
</dbReference>
<keyword evidence="10 13" id="KW-0472">Membrane</keyword>
<keyword evidence="7" id="KW-0732">Signal</keyword>
<evidence type="ECO:0000256" key="4">
    <source>
        <dbReference type="ARBA" id="ARBA00022475"/>
    </source>
</evidence>
<proteinExistence type="inferred from homology"/>
<evidence type="ECO:0000256" key="9">
    <source>
        <dbReference type="ARBA" id="ARBA00022989"/>
    </source>
</evidence>
<dbReference type="InterPro" id="IPR001611">
    <property type="entry name" value="Leu-rich_rpt"/>
</dbReference>
<comment type="similarity">
    <text evidence="3">Belongs to the RLP family.</text>
</comment>
<comment type="caution">
    <text evidence="14">The sequence shown here is derived from an EMBL/GenBank/DDBJ whole genome shotgun (WGS) entry which is preliminary data.</text>
</comment>
<evidence type="ECO:0000256" key="1">
    <source>
        <dbReference type="ARBA" id="ARBA00004162"/>
    </source>
</evidence>
<feature type="region of interest" description="Disordered" evidence="12">
    <location>
        <begin position="502"/>
        <end position="527"/>
    </location>
</feature>
<dbReference type="GO" id="GO:0005886">
    <property type="term" value="C:plasma membrane"/>
    <property type="evidence" value="ECO:0007669"/>
    <property type="project" value="UniProtKB-SubCell"/>
</dbReference>
<dbReference type="AlphaFoldDB" id="A0AAP0SC62"/>
<evidence type="ECO:0000256" key="8">
    <source>
        <dbReference type="ARBA" id="ARBA00022737"/>
    </source>
</evidence>
<evidence type="ECO:0000256" key="5">
    <source>
        <dbReference type="ARBA" id="ARBA00022614"/>
    </source>
</evidence>
<gene>
    <name evidence="14" type="ORF">L1049_019761</name>
</gene>
<dbReference type="EMBL" id="JBBPBK010000001">
    <property type="protein sequence ID" value="KAK9291811.1"/>
    <property type="molecule type" value="Genomic_DNA"/>
</dbReference>
<keyword evidence="5" id="KW-0433">Leucine-rich repeat</keyword>
<evidence type="ECO:0000256" key="6">
    <source>
        <dbReference type="ARBA" id="ARBA00022692"/>
    </source>
</evidence>
<evidence type="ECO:0000256" key="12">
    <source>
        <dbReference type="SAM" id="MobiDB-lite"/>
    </source>
</evidence>
<keyword evidence="11" id="KW-0325">Glycoprotein</keyword>
<evidence type="ECO:0000256" key="11">
    <source>
        <dbReference type="ARBA" id="ARBA00023180"/>
    </source>
</evidence>
<keyword evidence="15" id="KW-1185">Reference proteome</keyword>
<dbReference type="InterPro" id="IPR046956">
    <property type="entry name" value="RLP23-like"/>
</dbReference>
<sequence>MNGTIPQSIGQLSKLVTLLLDSNSWEGVLTEAHFSNLTRLETLWMDTTLKKSLSFNLSYGWIPPFSLISIQLQNCRVGPKFPLWLQYQSELEYIVLGSAGISDIVPGDWISKLSSQITDLDLSNNQFRGELPESLSFPEAEYIILSSNSLEGPLPLWFGSVTYLYLDKNLFSGPIPKKFGENMPNLGVLSLSGNFLNGSIPLSILKLEYLITLSVRDNELSGTLPDIWNEPQFYMGVLDLANNSFSGTIPKSIGNLRGLLFLKLADNHLEGELPSSLQNCEELIRLDLGGNNLSGYIPPWIGEKLPQLMILRLRSNLFYGEVPSRLCHLSLLHILDLAQNNLTGFIPTCLGNFTSLVYGNSTNMYPNYPEEMTIVAKGRELEYSSTLDYVNCIDLSQNRLTGGIPRQITSLSELGTLNLSMNHLTGSIPEKIGNLRWLETLDLSNNYLSGPIPQSISSLTSLAHFNLSHNNLVGRIPSGNQLQTLNDSSIYEGNPSLCGVPLPTKCPGDDTSDGQTPSDAGAEGDGDNEKDSKMFWFYVSIGPGFAVGFWGVCGTLLVKKTWRYAYFQFVDDIKDWIALMIALKVAALRRKIGLEQN</sequence>
<dbReference type="Pfam" id="PF00560">
    <property type="entry name" value="LRR_1"/>
    <property type="match status" value="5"/>
</dbReference>
<organism evidence="14 15">
    <name type="scientific">Liquidambar formosana</name>
    <name type="common">Formosan gum</name>
    <dbReference type="NCBI Taxonomy" id="63359"/>
    <lineage>
        <taxon>Eukaryota</taxon>
        <taxon>Viridiplantae</taxon>
        <taxon>Streptophyta</taxon>
        <taxon>Embryophyta</taxon>
        <taxon>Tracheophyta</taxon>
        <taxon>Spermatophyta</taxon>
        <taxon>Magnoliopsida</taxon>
        <taxon>eudicotyledons</taxon>
        <taxon>Gunneridae</taxon>
        <taxon>Pentapetalae</taxon>
        <taxon>Saxifragales</taxon>
        <taxon>Altingiaceae</taxon>
        <taxon>Liquidambar</taxon>
    </lineage>
</organism>
<evidence type="ECO:0000313" key="15">
    <source>
        <dbReference type="Proteomes" id="UP001415857"/>
    </source>
</evidence>
<dbReference type="PANTHER" id="PTHR48063">
    <property type="entry name" value="LRR RECEPTOR-LIKE KINASE"/>
    <property type="match status" value="1"/>
</dbReference>
<protein>
    <submittedName>
        <fullName evidence="14">Uncharacterized protein</fullName>
    </submittedName>
</protein>
<feature type="transmembrane region" description="Helical" evidence="13">
    <location>
        <begin position="535"/>
        <end position="558"/>
    </location>
</feature>
<dbReference type="PANTHER" id="PTHR48063:SF90">
    <property type="entry name" value="OS11G0565920 PROTEIN"/>
    <property type="match status" value="1"/>
</dbReference>
<comment type="subcellular location">
    <subcellularLocation>
        <location evidence="1">Cell membrane</location>
        <topology evidence="1">Single-pass membrane protein</topology>
    </subcellularLocation>
    <subcellularLocation>
        <location evidence="2">Membrane</location>
        <topology evidence="2">Single-pass type I membrane protein</topology>
    </subcellularLocation>
</comment>
<name>A0AAP0SC62_LIQFO</name>
<evidence type="ECO:0000256" key="7">
    <source>
        <dbReference type="ARBA" id="ARBA00022729"/>
    </source>
</evidence>
<evidence type="ECO:0000256" key="13">
    <source>
        <dbReference type="SAM" id="Phobius"/>
    </source>
</evidence>
<keyword evidence="8" id="KW-0677">Repeat</keyword>
<evidence type="ECO:0000256" key="2">
    <source>
        <dbReference type="ARBA" id="ARBA00004479"/>
    </source>
</evidence>
<dbReference type="InterPro" id="IPR032675">
    <property type="entry name" value="LRR_dom_sf"/>
</dbReference>
<accession>A0AAP0SC62</accession>
<evidence type="ECO:0000313" key="14">
    <source>
        <dbReference type="EMBL" id="KAK9291811.1"/>
    </source>
</evidence>
<keyword evidence="4" id="KW-1003">Cell membrane</keyword>
<dbReference type="Gene3D" id="3.80.10.10">
    <property type="entry name" value="Ribonuclease Inhibitor"/>
    <property type="match status" value="2"/>
</dbReference>
<dbReference type="FunFam" id="3.80.10.10:FF:000095">
    <property type="entry name" value="LRR receptor-like serine/threonine-protein kinase GSO1"/>
    <property type="match status" value="1"/>
</dbReference>